<dbReference type="RefSeq" id="WP_088441865.1">
    <property type="nucleotide sequence ID" value="NZ_BMMC01000002.1"/>
</dbReference>
<dbReference type="Proteomes" id="UP000197361">
    <property type="component" value="Unassembled WGS sequence"/>
</dbReference>
<evidence type="ECO:0000313" key="1">
    <source>
        <dbReference type="EMBL" id="OWQ95763.1"/>
    </source>
</evidence>
<dbReference type="OrthoDB" id="7500285at2"/>
<dbReference type="EMBL" id="NISK01000003">
    <property type="protein sequence ID" value="OWQ95763.1"/>
    <property type="molecule type" value="Genomic_DNA"/>
</dbReference>
<name>A0A246JS50_9SPHN</name>
<sequence length="230" mass="24830">MSIPNSTPDIAYSMAVDDLYSEAANFVDGEPVKTQGEADALAAIITGAKQIRKDADAARKTEKQPHDDAAKAVQAKWAPVLTKVDDVITAVQKPLTAWLLAQEEERQRIAQETQAEADRLAEQAIAAARTSGSLESLTATRELQDAAFDAAKVAKRAGKAKSHVHGGGRAFGLRTYWEASLTDSGEALKWAKARHPEELREFLRELAGKAVNAGAREIPGFTINQERKVA</sequence>
<dbReference type="AlphaFoldDB" id="A0A246JS50"/>
<evidence type="ECO:0000313" key="2">
    <source>
        <dbReference type="Proteomes" id="UP000197361"/>
    </source>
</evidence>
<proteinExistence type="predicted"/>
<protein>
    <submittedName>
        <fullName evidence="1">Uncharacterized protein</fullName>
    </submittedName>
</protein>
<gene>
    <name evidence="1" type="ORF">CDQ92_13355</name>
</gene>
<reference evidence="1 2" key="1">
    <citation type="journal article" date="2010" name="Int. J. Syst. Evol. Microbiol.">
        <title>Sphingopyxis bauzanensis sp. nov., a psychrophilic bacterium isolated from soil.</title>
        <authorList>
            <person name="Zhang D.C."/>
            <person name="Liu H.C."/>
            <person name="Xin Y.H."/>
            <person name="Zhou Y.G."/>
            <person name="Schinner F."/>
            <person name="Margesin R."/>
        </authorList>
    </citation>
    <scope>NUCLEOTIDE SEQUENCE [LARGE SCALE GENOMIC DNA]</scope>
    <source>
        <strain evidence="1 2">DSM 22271</strain>
    </source>
</reference>
<organism evidence="1 2">
    <name type="scientific">Sphingopyxis bauzanensis</name>
    <dbReference type="NCBI Taxonomy" id="651663"/>
    <lineage>
        <taxon>Bacteria</taxon>
        <taxon>Pseudomonadati</taxon>
        <taxon>Pseudomonadota</taxon>
        <taxon>Alphaproteobacteria</taxon>
        <taxon>Sphingomonadales</taxon>
        <taxon>Sphingomonadaceae</taxon>
        <taxon>Sphingopyxis</taxon>
    </lineage>
</organism>
<comment type="caution">
    <text evidence="1">The sequence shown here is derived from an EMBL/GenBank/DDBJ whole genome shotgun (WGS) entry which is preliminary data.</text>
</comment>
<accession>A0A246JS50</accession>
<keyword evidence="2" id="KW-1185">Reference proteome</keyword>